<evidence type="ECO:0000256" key="2">
    <source>
        <dbReference type="ARBA" id="ARBA00022448"/>
    </source>
</evidence>
<evidence type="ECO:0000313" key="7">
    <source>
        <dbReference type="Proteomes" id="UP000186112"/>
    </source>
</evidence>
<dbReference type="GO" id="GO:0015846">
    <property type="term" value="P:polyamine transport"/>
    <property type="evidence" value="ECO:0007669"/>
    <property type="project" value="InterPro"/>
</dbReference>
<dbReference type="InterPro" id="IPR006059">
    <property type="entry name" value="SBP"/>
</dbReference>
<dbReference type="PANTHER" id="PTHR30222:SF17">
    <property type="entry name" value="SPERMIDINE_PUTRESCINE-BINDING PERIPLASMIC PROTEIN"/>
    <property type="match status" value="1"/>
</dbReference>
<evidence type="ECO:0000256" key="3">
    <source>
        <dbReference type="ARBA" id="ARBA00022729"/>
    </source>
</evidence>
<comment type="caution">
    <text evidence="6">The sequence shown here is derived from an EMBL/GenBank/DDBJ whole genome shotgun (WGS) entry which is preliminary data.</text>
</comment>
<evidence type="ECO:0000256" key="4">
    <source>
        <dbReference type="ARBA" id="ARBA00022764"/>
    </source>
</evidence>
<dbReference type="PROSITE" id="PS51257">
    <property type="entry name" value="PROKAR_LIPOPROTEIN"/>
    <property type="match status" value="1"/>
</dbReference>
<dbReference type="Pfam" id="PF13416">
    <property type="entry name" value="SBP_bac_8"/>
    <property type="match status" value="1"/>
</dbReference>
<dbReference type="SUPFAM" id="SSF53850">
    <property type="entry name" value="Periplasmic binding protein-like II"/>
    <property type="match status" value="1"/>
</dbReference>
<keyword evidence="2" id="KW-0813">Transport</keyword>
<dbReference type="PIRSF" id="PIRSF019574">
    <property type="entry name" value="Periplasmic_polyamine_BP"/>
    <property type="match status" value="1"/>
</dbReference>
<evidence type="ECO:0000256" key="5">
    <source>
        <dbReference type="PIRSR" id="PIRSR019574-1"/>
    </source>
</evidence>
<evidence type="ECO:0000256" key="1">
    <source>
        <dbReference type="ARBA" id="ARBA00004418"/>
    </source>
</evidence>
<dbReference type="GO" id="GO:0042597">
    <property type="term" value="C:periplasmic space"/>
    <property type="evidence" value="ECO:0007669"/>
    <property type="project" value="UniProtKB-SubCell"/>
</dbReference>
<dbReference type="AlphaFoldDB" id="A0A1U7M6I4"/>
<protein>
    <submittedName>
        <fullName evidence="6">Spermidine/putrescine-binding periplasmic protein</fullName>
    </submittedName>
</protein>
<dbReference type="EMBL" id="LTDM01000014">
    <property type="protein sequence ID" value="OLS02933.1"/>
    <property type="molecule type" value="Genomic_DNA"/>
</dbReference>
<sequence>MMKNKKMIILLVITILSLTVLTACGEKKPTLNVYNWGDYIDKEVLKEFEEEFDVKVRYEDFGTNEDLYVKVKQGGSSYDVIFPSDYMIERMIKEDLLVKLDKYNIPNMDKIDDRFINLDYDPANEYSAPYMWGTVGIIYNKTMVDPLTKWADLWDEKYKDEIIMLKSQRDTLAVALKKLGYSMNTRDMGELEEAKAELIKQKPLVYSYLGDEIKGEIVGENAGVGVVWSGDAVTMIRQNPNLEYVIPEEGTNLWFDAMVIPKSAENKELAEKFINFMLRPEISAKNADYIGYSTPISAARELLPEDIKNSLVAYPTDDMIKNVEIFKDPTDIIAEYDRIWTDIMSEE</sequence>
<comment type="subcellular location">
    <subcellularLocation>
        <location evidence="1">Periplasm</location>
    </subcellularLocation>
</comment>
<evidence type="ECO:0000313" key="6">
    <source>
        <dbReference type="EMBL" id="OLS02933.1"/>
    </source>
</evidence>
<dbReference type="InterPro" id="IPR001188">
    <property type="entry name" value="Sperm_putr-bd"/>
</dbReference>
<dbReference type="PRINTS" id="PR00909">
    <property type="entry name" value="SPERMDNBNDNG"/>
</dbReference>
<dbReference type="GO" id="GO:0019808">
    <property type="term" value="F:polyamine binding"/>
    <property type="evidence" value="ECO:0007669"/>
    <property type="project" value="InterPro"/>
</dbReference>
<proteinExistence type="predicted"/>
<keyword evidence="3" id="KW-0732">Signal</keyword>
<feature type="binding site" evidence="5">
    <location>
        <position position="86"/>
    </location>
    <ligand>
        <name>spermidine</name>
        <dbReference type="ChEBI" id="CHEBI:57834"/>
    </ligand>
</feature>
<dbReference type="CDD" id="cd13590">
    <property type="entry name" value="PBP2_PotD_PotF_like"/>
    <property type="match status" value="1"/>
</dbReference>
<gene>
    <name evidence="6" type="primary">potD_2</name>
    <name evidence="6" type="ORF">TICRE_10870</name>
</gene>
<organism evidence="6 7">
    <name type="scientific">Tissierella creatinophila DSM 6911</name>
    <dbReference type="NCBI Taxonomy" id="1123403"/>
    <lineage>
        <taxon>Bacteria</taxon>
        <taxon>Bacillati</taxon>
        <taxon>Bacillota</taxon>
        <taxon>Tissierellia</taxon>
        <taxon>Tissierellales</taxon>
        <taxon>Tissierellaceae</taxon>
        <taxon>Tissierella</taxon>
    </lineage>
</organism>
<reference evidence="6 7" key="1">
    <citation type="submission" date="2016-02" db="EMBL/GenBank/DDBJ databases">
        <title>Genome sequence of Tissierella creatinophila DSM 6911.</title>
        <authorList>
            <person name="Poehlein A."/>
            <person name="Daniel R."/>
        </authorList>
    </citation>
    <scope>NUCLEOTIDE SEQUENCE [LARGE SCALE GENOMIC DNA]</scope>
    <source>
        <strain evidence="6 7">DSM 6911</strain>
    </source>
</reference>
<accession>A0A1U7M6I4</accession>
<keyword evidence="7" id="KW-1185">Reference proteome</keyword>
<dbReference type="Gene3D" id="3.40.190.10">
    <property type="entry name" value="Periplasmic binding protein-like II"/>
    <property type="match status" value="2"/>
</dbReference>
<dbReference type="PANTHER" id="PTHR30222">
    <property type="entry name" value="SPERMIDINE/PUTRESCINE-BINDING PERIPLASMIC PROTEIN"/>
    <property type="match status" value="1"/>
</dbReference>
<dbReference type="OrthoDB" id="9769319at2"/>
<dbReference type="RefSeq" id="WP_075725945.1">
    <property type="nucleotide sequence ID" value="NZ_LTDM01000014.1"/>
</dbReference>
<name>A0A1U7M6I4_TISCR</name>
<keyword evidence="4" id="KW-0574">Periplasm</keyword>
<dbReference type="Proteomes" id="UP000186112">
    <property type="component" value="Unassembled WGS sequence"/>
</dbReference>